<feature type="domain" description="Reverse transcriptase" evidence="1">
    <location>
        <begin position="79"/>
        <end position="332"/>
    </location>
</feature>
<dbReference type="PANTHER" id="PTHR34047:SF8">
    <property type="entry name" value="PROTEIN YKFC"/>
    <property type="match status" value="1"/>
</dbReference>
<dbReference type="CDD" id="cd01651">
    <property type="entry name" value="RT_G2_intron"/>
    <property type="match status" value="1"/>
</dbReference>
<accession>A0A1W6WHK2</accession>
<dbReference type="PROSITE" id="PS50878">
    <property type="entry name" value="RT_POL"/>
    <property type="match status" value="1"/>
</dbReference>
<evidence type="ECO:0000313" key="3">
    <source>
        <dbReference type="EMBL" id="ARP56415.1"/>
    </source>
</evidence>
<dbReference type="KEGG" id="bthy:AQ980_30090"/>
<organism evidence="2 5">
    <name type="scientific">Bacillus thuringiensis</name>
    <dbReference type="NCBI Taxonomy" id="1428"/>
    <lineage>
        <taxon>Bacteria</taxon>
        <taxon>Bacillati</taxon>
        <taxon>Bacillota</taxon>
        <taxon>Bacilli</taxon>
        <taxon>Bacillales</taxon>
        <taxon>Bacillaceae</taxon>
        <taxon>Bacillus</taxon>
        <taxon>Bacillus cereus group</taxon>
    </lineage>
</organism>
<dbReference type="Proteomes" id="UP000194143">
    <property type="component" value="Plasmid poh1"/>
</dbReference>
<dbReference type="SUPFAM" id="SSF56672">
    <property type="entry name" value="DNA/RNA polymerases"/>
    <property type="match status" value="1"/>
</dbReference>
<dbReference type="SMART" id="SM00507">
    <property type="entry name" value="HNHc"/>
    <property type="match status" value="1"/>
</dbReference>
<dbReference type="InterPro" id="IPR003615">
    <property type="entry name" value="HNH_nuc"/>
</dbReference>
<evidence type="ECO:0000313" key="4">
    <source>
        <dbReference type="EMBL" id="ARP61169.1"/>
    </source>
</evidence>
<dbReference type="EMBL" id="CP021062">
    <property type="protein sequence ID" value="ARP61169.1"/>
    <property type="molecule type" value="Genomic_DNA"/>
</dbReference>
<dbReference type="KEGG" id="bthy:AQ980_32020"/>
<dbReference type="EMBL" id="CP021061">
    <property type="protein sequence ID" value="ARP56415.1"/>
    <property type="molecule type" value="Genomic_DNA"/>
</dbReference>
<gene>
    <name evidence="2" type="ORF">CAB88_02365</name>
    <name evidence="3" type="ORF">CAB88_04660</name>
    <name evidence="4" type="ORF">CAB88_29500</name>
</gene>
<sequence length="601" mass="70945">MSTTMRYWEYYNMQETFDRLYEESQGNKSFHGLYELITSENNILLAYRTIKSNKGSKTAGTDLFTIDNYKPMYKKEFLSLVCKQLEIYKPKAVKRVFIPKSNGDKRPLGIPTMFDRLIQQMIRQILEPICEAKFYEHSYGFRPMRGTKHAISRVMFLISRNTFHYAVDIDIKGFFDNVNHTLLLKQLWNMGIKDKRVLKLIYLILKAPIKGFGIPKKGTPQGGILSPLLSNIVLNDLDQWIASQWHYFETSYPYTNNANQKRAMKGTKLKQGFIVRYADDFKIMAKDFRTAQKWFFATKMYLKERLKLDISPEKSRIINLRKNKSEFLGYLLYVVPKRNKWVCNSRISNKKKKQIKLEIKKRIKAIQLSSTRKNVQLYNAYVLGLRNYFRYVTHVNIEMKQLAFNLSLVIFNRLKSVGKYEVPINAPPVFTKFFKNNYRTFKVCGIYLFPLADIQTATIWNYTQTQTPYNQKGRKIAKHIELNKLVLGEIKKLLTANIPNESIEYLDNRMARYSMLNGKCEILKEFLPASELHCHHYIPKGLGGTDEYENLRIIHKEIHRLIHMTNKQTIESYFQKHSLTVEQVKRINQYRRACNLEKIKQ</sequence>
<keyword evidence="2" id="KW-0695">RNA-directed DNA polymerase</keyword>
<dbReference type="KEGG" id="bthy:AQ980_14210"/>
<keyword evidence="2" id="KW-0808">Transferase</keyword>
<dbReference type="Gene3D" id="1.10.30.50">
    <property type="match status" value="1"/>
</dbReference>
<evidence type="ECO:0000313" key="5">
    <source>
        <dbReference type="Proteomes" id="UP000194143"/>
    </source>
</evidence>
<dbReference type="KEGG" id="bthy:AQ980_10685"/>
<proteinExistence type="predicted"/>
<dbReference type="AlphaFoldDB" id="A0A1W6WHK2"/>
<dbReference type="InterPro" id="IPR043502">
    <property type="entry name" value="DNA/RNA_pol_sf"/>
</dbReference>
<dbReference type="KEGG" id="bthy:AQ980_11660"/>
<dbReference type="GO" id="GO:0003964">
    <property type="term" value="F:RNA-directed DNA polymerase activity"/>
    <property type="evidence" value="ECO:0007669"/>
    <property type="project" value="UniProtKB-KW"/>
</dbReference>
<dbReference type="InterPro" id="IPR000477">
    <property type="entry name" value="RT_dom"/>
</dbReference>
<reference evidence="2 5" key="1">
    <citation type="submission" date="2017-04" db="EMBL/GenBank/DDBJ databases">
        <title>Complete Genome Sequence of Bacillus thuringiensis type Strain ATCC 10792.</title>
        <authorList>
            <person name="Oh D.-H."/>
            <person name="Park B.-J."/>
            <person name="Shuai W."/>
            <person name="Chelliah R."/>
        </authorList>
    </citation>
    <scope>NUCLEOTIDE SEQUENCE [LARGE SCALE GENOMIC DNA]</scope>
    <source>
        <strain evidence="2 5">ATCC 10792</strain>
        <plasmid evidence="4 5">poh1</plasmid>
    </source>
</reference>
<evidence type="ECO:0000313" key="2">
    <source>
        <dbReference type="EMBL" id="ARP56014.1"/>
    </source>
</evidence>
<dbReference type="GeneID" id="67470145"/>
<keyword evidence="2" id="KW-0548">Nucleotidyltransferase</keyword>
<dbReference type="Proteomes" id="UP000194143">
    <property type="component" value="Chromosome"/>
</dbReference>
<keyword evidence="4" id="KW-0614">Plasmid</keyword>
<geneLocation type="plasmid" evidence="4 5">
    <name>poh1</name>
</geneLocation>
<dbReference type="NCBIfam" id="TIGR04416">
    <property type="entry name" value="group_II_RT_mat"/>
    <property type="match status" value="1"/>
</dbReference>
<dbReference type="RefSeq" id="WP_000108316.1">
    <property type="nucleotide sequence ID" value="NZ_CAKJXA010000095.1"/>
</dbReference>
<dbReference type="CDD" id="cd00085">
    <property type="entry name" value="HNHc"/>
    <property type="match status" value="1"/>
</dbReference>
<protein>
    <submittedName>
        <fullName evidence="2">Group II intron reverse transcriptase/maturase</fullName>
    </submittedName>
</protein>
<dbReference type="PANTHER" id="PTHR34047">
    <property type="entry name" value="NUCLEAR INTRON MATURASE 1, MITOCHONDRIAL-RELATED"/>
    <property type="match status" value="1"/>
</dbReference>
<name>A0A1W6WHK2_BACTU</name>
<keyword evidence="5" id="KW-1185">Reference proteome</keyword>
<dbReference type="Pfam" id="PF00078">
    <property type="entry name" value="RVT_1"/>
    <property type="match status" value="1"/>
</dbReference>
<dbReference type="InterPro" id="IPR030931">
    <property type="entry name" value="Group_II_RT_mat"/>
</dbReference>
<dbReference type="InterPro" id="IPR051083">
    <property type="entry name" value="GrpII_Intron_Splice-Mob/Def"/>
</dbReference>
<dbReference type="EMBL" id="CP021061">
    <property type="protein sequence ID" value="ARP56014.1"/>
    <property type="molecule type" value="Genomic_DNA"/>
</dbReference>
<evidence type="ECO:0000259" key="1">
    <source>
        <dbReference type="PROSITE" id="PS50878"/>
    </source>
</evidence>